<organism evidence="2 3">
    <name type="scientific">Sphingomonas floccifaciens</name>
    <dbReference type="NCBI Taxonomy" id="1844115"/>
    <lineage>
        <taxon>Bacteria</taxon>
        <taxon>Pseudomonadati</taxon>
        <taxon>Pseudomonadota</taxon>
        <taxon>Alphaproteobacteria</taxon>
        <taxon>Sphingomonadales</taxon>
        <taxon>Sphingomonadaceae</taxon>
        <taxon>Sphingomonas</taxon>
    </lineage>
</organism>
<keyword evidence="3" id="KW-1185">Reference proteome</keyword>
<dbReference type="SUPFAM" id="SSF54427">
    <property type="entry name" value="NTF2-like"/>
    <property type="match status" value="1"/>
</dbReference>
<sequence length="196" mass="21219">MIWLVAVAVLFAPAADGAAAQSRSTLVYGANGKPHAHPNLDRPPLPPLRTEATDQAAIDALIGKVYAAISGPAGPRDWDAFRKLFVPEARLVPVGAKGPLVLDIQGYIDRAGPAMAKEGFYESEIARRMERYGNIAHVFSTYESRHAPNEKPFARGINSIQLVFTTSGWRVLHIVWQGETPTLPIPAGYLTAPGKR</sequence>
<evidence type="ECO:0008006" key="4">
    <source>
        <dbReference type="Google" id="ProtNLM"/>
    </source>
</evidence>
<comment type="caution">
    <text evidence="2">The sequence shown here is derived from an EMBL/GenBank/DDBJ whole genome shotgun (WGS) entry which is preliminary data.</text>
</comment>
<feature type="chain" id="PRO_5047108904" description="Nuclear transport factor 2 family protein" evidence="1">
    <location>
        <begin position="19"/>
        <end position="196"/>
    </location>
</feature>
<dbReference type="InterPro" id="IPR032710">
    <property type="entry name" value="NTF2-like_dom_sf"/>
</dbReference>
<reference evidence="3" key="1">
    <citation type="journal article" date="2019" name="Int. J. Syst. Evol. Microbiol.">
        <title>The Global Catalogue of Microorganisms (GCM) 10K type strain sequencing project: providing services to taxonomists for standard genome sequencing and annotation.</title>
        <authorList>
            <consortium name="The Broad Institute Genomics Platform"/>
            <consortium name="The Broad Institute Genome Sequencing Center for Infectious Disease"/>
            <person name="Wu L."/>
            <person name="Ma J."/>
        </authorList>
    </citation>
    <scope>NUCLEOTIDE SEQUENCE [LARGE SCALE GENOMIC DNA]</scope>
    <source>
        <strain evidence="3">Q85</strain>
    </source>
</reference>
<accession>A0ABW4NAJ8</accession>
<dbReference type="EMBL" id="JBHUFC010000002">
    <property type="protein sequence ID" value="MFD1786928.1"/>
    <property type="molecule type" value="Genomic_DNA"/>
</dbReference>
<dbReference type="Proteomes" id="UP001597283">
    <property type="component" value="Unassembled WGS sequence"/>
</dbReference>
<feature type="signal peptide" evidence="1">
    <location>
        <begin position="1"/>
        <end position="18"/>
    </location>
</feature>
<evidence type="ECO:0000313" key="2">
    <source>
        <dbReference type="EMBL" id="MFD1786928.1"/>
    </source>
</evidence>
<protein>
    <recommendedName>
        <fullName evidence="4">Nuclear transport factor 2 family protein</fullName>
    </recommendedName>
</protein>
<keyword evidence="1" id="KW-0732">Signal</keyword>
<name>A0ABW4NAJ8_9SPHN</name>
<evidence type="ECO:0000313" key="3">
    <source>
        <dbReference type="Proteomes" id="UP001597283"/>
    </source>
</evidence>
<dbReference type="Gene3D" id="3.10.450.50">
    <property type="match status" value="1"/>
</dbReference>
<evidence type="ECO:0000256" key="1">
    <source>
        <dbReference type="SAM" id="SignalP"/>
    </source>
</evidence>
<gene>
    <name evidence="2" type="ORF">ACFSC3_05010</name>
</gene>
<dbReference type="RefSeq" id="WP_380939303.1">
    <property type="nucleotide sequence ID" value="NZ_JBHUFC010000002.1"/>
</dbReference>
<proteinExistence type="predicted"/>